<gene>
    <name evidence="4" type="ORF">A1s21148_02610</name>
</gene>
<accession>A0AAC9YQX3</accession>
<name>A0AAC9YQX3_9ACTN</name>
<dbReference type="EMBL" id="CP016769">
    <property type="protein sequence ID" value="ASY10437.1"/>
    <property type="molecule type" value="Genomic_DNA"/>
</dbReference>
<dbReference type="PRINTS" id="PR00455">
    <property type="entry name" value="HTHTETR"/>
</dbReference>
<dbReference type="InterPro" id="IPR001647">
    <property type="entry name" value="HTH_TetR"/>
</dbReference>
<dbReference type="InterPro" id="IPR050109">
    <property type="entry name" value="HTH-type_TetR-like_transc_reg"/>
</dbReference>
<dbReference type="Gene3D" id="1.10.357.10">
    <property type="entry name" value="Tetracycline Repressor, domain 2"/>
    <property type="match status" value="1"/>
</dbReference>
<keyword evidence="5" id="KW-1185">Reference proteome</keyword>
<dbReference type="AlphaFoldDB" id="A0AAC9YQX3"/>
<evidence type="ECO:0000256" key="2">
    <source>
        <dbReference type="PROSITE-ProRule" id="PRU00335"/>
    </source>
</evidence>
<dbReference type="PANTHER" id="PTHR30055">
    <property type="entry name" value="HTH-TYPE TRANSCRIPTIONAL REGULATOR RUTR"/>
    <property type="match status" value="1"/>
</dbReference>
<keyword evidence="1 2" id="KW-0238">DNA-binding</keyword>
<reference evidence="4 5" key="1">
    <citation type="submission" date="2016-07" db="EMBL/GenBank/DDBJ databases">
        <title>High microdiversification within the ubiquitous acI lineage of Actinobacteria.</title>
        <authorList>
            <person name="Neuenschwander S.M."/>
            <person name="Salcher M."/>
            <person name="Ghai R."/>
            <person name="Pernthaler J."/>
        </authorList>
    </citation>
    <scope>NUCLEOTIDE SEQUENCE [LARGE SCALE GENOMIC DNA]</scope>
    <source>
        <strain evidence="4">MMS-21-148</strain>
    </source>
</reference>
<feature type="domain" description="HTH tetR-type" evidence="3">
    <location>
        <begin position="14"/>
        <end position="74"/>
    </location>
</feature>
<dbReference type="Proteomes" id="UP000217144">
    <property type="component" value="Chromosome"/>
</dbReference>
<evidence type="ECO:0000259" key="3">
    <source>
        <dbReference type="PROSITE" id="PS50977"/>
    </source>
</evidence>
<organism evidence="4 5">
    <name type="scientific">Candidatus Planktophila lacus</name>
    <dbReference type="NCBI Taxonomy" id="1884913"/>
    <lineage>
        <taxon>Bacteria</taxon>
        <taxon>Bacillati</taxon>
        <taxon>Actinomycetota</taxon>
        <taxon>Actinomycetes</taxon>
        <taxon>Candidatus Nanopelagicales</taxon>
        <taxon>Candidatus Nanopelagicaceae</taxon>
        <taxon>Candidatus Planktophila</taxon>
    </lineage>
</organism>
<dbReference type="GO" id="GO:0003700">
    <property type="term" value="F:DNA-binding transcription factor activity"/>
    <property type="evidence" value="ECO:0007669"/>
    <property type="project" value="TreeGrafter"/>
</dbReference>
<dbReference type="GO" id="GO:0000976">
    <property type="term" value="F:transcription cis-regulatory region binding"/>
    <property type="evidence" value="ECO:0007669"/>
    <property type="project" value="TreeGrafter"/>
</dbReference>
<proteinExistence type="predicted"/>
<sequence>MPKISTQDLASHRDWRRIQLISAATQIALEESSASISIAAVAARAGLSRTSVYEYFSSSQDLVADLLIEELKNFGELLRSAIEDESDPIAALTIWIETSLNYVGDGRHLLAKSLHATTLPRERNAEIGAAHRQMLAPLSKTFAALGITDTARALAQLQAITDVATRRIESGAATAQDEIAVTTDFYIAGIKALANSNS</sequence>
<dbReference type="PROSITE" id="PS50977">
    <property type="entry name" value="HTH_TETR_2"/>
    <property type="match status" value="1"/>
</dbReference>
<evidence type="ECO:0000313" key="4">
    <source>
        <dbReference type="EMBL" id="ASY10437.1"/>
    </source>
</evidence>
<dbReference type="RefSeq" id="WP_095670925.1">
    <property type="nucleotide sequence ID" value="NZ_CP016769.1"/>
</dbReference>
<dbReference type="PANTHER" id="PTHR30055:SF226">
    <property type="entry name" value="HTH-TYPE TRANSCRIPTIONAL REGULATOR PKSA"/>
    <property type="match status" value="1"/>
</dbReference>
<dbReference type="SUPFAM" id="SSF46689">
    <property type="entry name" value="Homeodomain-like"/>
    <property type="match status" value="1"/>
</dbReference>
<evidence type="ECO:0000256" key="1">
    <source>
        <dbReference type="ARBA" id="ARBA00023125"/>
    </source>
</evidence>
<protein>
    <submittedName>
        <fullName evidence="4">Transcriptional regulator</fullName>
    </submittedName>
</protein>
<dbReference type="Pfam" id="PF00440">
    <property type="entry name" value="TetR_N"/>
    <property type="match status" value="1"/>
</dbReference>
<feature type="DNA-binding region" description="H-T-H motif" evidence="2">
    <location>
        <begin position="37"/>
        <end position="56"/>
    </location>
</feature>
<evidence type="ECO:0000313" key="5">
    <source>
        <dbReference type="Proteomes" id="UP000217144"/>
    </source>
</evidence>
<dbReference type="KEGG" id="plan:A1s21148_02610"/>
<dbReference type="InterPro" id="IPR009057">
    <property type="entry name" value="Homeodomain-like_sf"/>
</dbReference>